<name>A0A1L9PY32_ASPVE</name>
<dbReference type="GO" id="GO:0071949">
    <property type="term" value="F:FAD binding"/>
    <property type="evidence" value="ECO:0007669"/>
    <property type="project" value="InterPro"/>
</dbReference>
<dbReference type="GO" id="GO:0016491">
    <property type="term" value="F:oxidoreductase activity"/>
    <property type="evidence" value="ECO:0007669"/>
    <property type="project" value="UniProtKB-KW"/>
</dbReference>
<dbReference type="GeneID" id="63723921"/>
<evidence type="ECO:0000256" key="4">
    <source>
        <dbReference type="ARBA" id="ARBA00022827"/>
    </source>
</evidence>
<dbReference type="OrthoDB" id="415825at2759"/>
<dbReference type="Gene3D" id="3.30.465.10">
    <property type="match status" value="1"/>
</dbReference>
<keyword evidence="3" id="KW-0285">Flavoprotein</keyword>
<dbReference type="Proteomes" id="UP000184073">
    <property type="component" value="Unassembled WGS sequence"/>
</dbReference>
<dbReference type="SUPFAM" id="SSF56176">
    <property type="entry name" value="FAD-binding/transporter-associated domain-like"/>
    <property type="match status" value="1"/>
</dbReference>
<reference evidence="9" key="1">
    <citation type="journal article" date="2017" name="Genome Biol.">
        <title>Comparative genomics reveals high biological diversity and specific adaptations in the industrially and medically important fungal genus Aspergillus.</title>
        <authorList>
            <person name="de Vries R.P."/>
            <person name="Riley R."/>
            <person name="Wiebenga A."/>
            <person name="Aguilar-Osorio G."/>
            <person name="Amillis S."/>
            <person name="Uchima C.A."/>
            <person name="Anderluh G."/>
            <person name="Asadollahi M."/>
            <person name="Askin M."/>
            <person name="Barry K."/>
            <person name="Battaglia E."/>
            <person name="Bayram O."/>
            <person name="Benocci T."/>
            <person name="Braus-Stromeyer S.A."/>
            <person name="Caldana C."/>
            <person name="Canovas D."/>
            <person name="Cerqueira G.C."/>
            <person name="Chen F."/>
            <person name="Chen W."/>
            <person name="Choi C."/>
            <person name="Clum A."/>
            <person name="Dos Santos R.A."/>
            <person name="Damasio A.R."/>
            <person name="Diallinas G."/>
            <person name="Emri T."/>
            <person name="Fekete E."/>
            <person name="Flipphi M."/>
            <person name="Freyberg S."/>
            <person name="Gallo A."/>
            <person name="Gournas C."/>
            <person name="Habgood R."/>
            <person name="Hainaut M."/>
            <person name="Harispe M.L."/>
            <person name="Henrissat B."/>
            <person name="Hilden K.S."/>
            <person name="Hope R."/>
            <person name="Hossain A."/>
            <person name="Karabika E."/>
            <person name="Karaffa L."/>
            <person name="Karanyi Z."/>
            <person name="Krasevec N."/>
            <person name="Kuo A."/>
            <person name="Kusch H."/>
            <person name="LaButti K."/>
            <person name="Lagendijk E.L."/>
            <person name="Lapidus A."/>
            <person name="Levasseur A."/>
            <person name="Lindquist E."/>
            <person name="Lipzen A."/>
            <person name="Logrieco A.F."/>
            <person name="MacCabe A."/>
            <person name="Maekelae M.R."/>
            <person name="Malavazi I."/>
            <person name="Melin P."/>
            <person name="Meyer V."/>
            <person name="Mielnichuk N."/>
            <person name="Miskei M."/>
            <person name="Molnar A.P."/>
            <person name="Mule G."/>
            <person name="Ngan C.Y."/>
            <person name="Orejas M."/>
            <person name="Orosz E."/>
            <person name="Ouedraogo J.P."/>
            <person name="Overkamp K.M."/>
            <person name="Park H.-S."/>
            <person name="Perrone G."/>
            <person name="Piumi F."/>
            <person name="Punt P.J."/>
            <person name="Ram A.F."/>
            <person name="Ramon A."/>
            <person name="Rauscher S."/>
            <person name="Record E."/>
            <person name="Riano-Pachon D.M."/>
            <person name="Robert V."/>
            <person name="Roehrig J."/>
            <person name="Ruller R."/>
            <person name="Salamov A."/>
            <person name="Salih N.S."/>
            <person name="Samson R.A."/>
            <person name="Sandor E."/>
            <person name="Sanguinetti M."/>
            <person name="Schuetze T."/>
            <person name="Sepcic K."/>
            <person name="Shelest E."/>
            <person name="Sherlock G."/>
            <person name="Sophianopoulou V."/>
            <person name="Squina F.M."/>
            <person name="Sun H."/>
            <person name="Susca A."/>
            <person name="Todd R.B."/>
            <person name="Tsang A."/>
            <person name="Unkles S.E."/>
            <person name="van de Wiele N."/>
            <person name="van Rossen-Uffink D."/>
            <person name="Oliveira J.V."/>
            <person name="Vesth T.C."/>
            <person name="Visser J."/>
            <person name="Yu J.-H."/>
            <person name="Zhou M."/>
            <person name="Andersen M.R."/>
            <person name="Archer D.B."/>
            <person name="Baker S.E."/>
            <person name="Benoit I."/>
            <person name="Brakhage A.A."/>
            <person name="Braus G.H."/>
            <person name="Fischer R."/>
            <person name="Frisvad J.C."/>
            <person name="Goldman G.H."/>
            <person name="Houbraken J."/>
            <person name="Oakley B."/>
            <person name="Pocsi I."/>
            <person name="Scazzocchio C."/>
            <person name="Seiboth B."/>
            <person name="vanKuyk P.A."/>
            <person name="Wortman J."/>
            <person name="Dyer P.S."/>
            <person name="Grigoriev I.V."/>
        </authorList>
    </citation>
    <scope>NUCLEOTIDE SEQUENCE [LARGE SCALE GENOMIC DNA]</scope>
    <source>
        <strain evidence="9">CBS 583.65</strain>
    </source>
</reference>
<dbReference type="Gene3D" id="3.40.462.20">
    <property type="match status" value="1"/>
</dbReference>
<dbReference type="PANTHER" id="PTHR42973:SF9">
    <property type="entry name" value="FAD-BINDING PCMH-TYPE DOMAIN-CONTAINING PROTEIN-RELATED"/>
    <property type="match status" value="1"/>
</dbReference>
<sequence>MFSLFLASLLMAKAALGQTVNLDALFRPVLSPEAEIFYPSWANWTDNVQQRWTDYLAPSYLGAIKAATVQDVQNIVKLATNHSIPILATGAGHGVSSGFARMNGIDIDLSNFRYAELDETGNHVTIGGATKFLEIWDALWPAGKEVQTGAASCVGALGATLGAGIGPLQGRHGLMIDALESVQLVTAEGELVTASKTENADLFWGLRGAGWNFGIVVEATFEVYDATWGGDVLEGDMRFPASLNESYWKALAALDETLPDILSITTVLSYSAATNSSVITANFIYFGPEEEAQQYIQPFYDIGPIAKNFTVVPWNILYAALYFGAPSTACTENNHLFNGGAAVTHTDVDAFVQYTNRFTSFWHDHPGVSPSLVISRFPTQGVRAVPDEETAFPYRDINTHLYWQDIFEYDASLEPVVYDFLVESRDHFTKTSGFDNLTLYNNYAQGDEGPEVLYAHKLPKLVELKRKWDPNEVFSFYNPIPVNWP</sequence>
<accession>A0A1L9PY32</accession>
<feature type="signal peptide" evidence="6">
    <location>
        <begin position="1"/>
        <end position="17"/>
    </location>
</feature>
<evidence type="ECO:0000256" key="3">
    <source>
        <dbReference type="ARBA" id="ARBA00022630"/>
    </source>
</evidence>
<evidence type="ECO:0000256" key="1">
    <source>
        <dbReference type="ARBA" id="ARBA00001974"/>
    </source>
</evidence>
<dbReference type="InterPro" id="IPR016169">
    <property type="entry name" value="FAD-bd_PCMH_sub2"/>
</dbReference>
<feature type="domain" description="FAD-binding PCMH-type" evidence="7">
    <location>
        <begin position="56"/>
        <end position="226"/>
    </location>
</feature>
<dbReference type="AlphaFoldDB" id="A0A1L9PY32"/>
<dbReference type="Pfam" id="PF08031">
    <property type="entry name" value="BBE"/>
    <property type="match status" value="1"/>
</dbReference>
<keyword evidence="4" id="KW-0274">FAD</keyword>
<evidence type="ECO:0000313" key="9">
    <source>
        <dbReference type="Proteomes" id="UP000184073"/>
    </source>
</evidence>
<evidence type="ECO:0000256" key="5">
    <source>
        <dbReference type="ARBA" id="ARBA00023002"/>
    </source>
</evidence>
<dbReference type="InterPro" id="IPR012951">
    <property type="entry name" value="BBE"/>
</dbReference>
<protein>
    <recommendedName>
        <fullName evidence="7">FAD-binding PCMH-type domain-containing protein</fullName>
    </recommendedName>
</protein>
<dbReference type="InterPro" id="IPR016166">
    <property type="entry name" value="FAD-bd_PCMH"/>
</dbReference>
<evidence type="ECO:0000313" key="8">
    <source>
        <dbReference type="EMBL" id="OJJ06460.1"/>
    </source>
</evidence>
<gene>
    <name evidence="8" type="ORF">ASPVEDRAFT_154489</name>
</gene>
<comment type="cofactor">
    <cofactor evidence="1">
        <name>FAD</name>
        <dbReference type="ChEBI" id="CHEBI:57692"/>
    </cofactor>
</comment>
<evidence type="ECO:0000256" key="6">
    <source>
        <dbReference type="SAM" id="SignalP"/>
    </source>
</evidence>
<dbReference type="PANTHER" id="PTHR42973">
    <property type="entry name" value="BINDING OXIDOREDUCTASE, PUTATIVE (AFU_ORTHOLOGUE AFUA_1G17690)-RELATED"/>
    <property type="match status" value="1"/>
</dbReference>
<organism evidence="8 9">
    <name type="scientific">Aspergillus versicolor CBS 583.65</name>
    <dbReference type="NCBI Taxonomy" id="1036611"/>
    <lineage>
        <taxon>Eukaryota</taxon>
        <taxon>Fungi</taxon>
        <taxon>Dikarya</taxon>
        <taxon>Ascomycota</taxon>
        <taxon>Pezizomycotina</taxon>
        <taxon>Eurotiomycetes</taxon>
        <taxon>Eurotiomycetidae</taxon>
        <taxon>Eurotiales</taxon>
        <taxon>Aspergillaceae</taxon>
        <taxon>Aspergillus</taxon>
        <taxon>Aspergillus subgen. Nidulantes</taxon>
    </lineage>
</organism>
<evidence type="ECO:0000256" key="2">
    <source>
        <dbReference type="ARBA" id="ARBA00005466"/>
    </source>
</evidence>
<comment type="similarity">
    <text evidence="2">Belongs to the oxygen-dependent FAD-linked oxidoreductase family.</text>
</comment>
<dbReference type="Pfam" id="PF01565">
    <property type="entry name" value="FAD_binding_4"/>
    <property type="match status" value="1"/>
</dbReference>
<dbReference type="InterPro" id="IPR006094">
    <property type="entry name" value="Oxid_FAD_bind_N"/>
</dbReference>
<keyword evidence="9" id="KW-1185">Reference proteome</keyword>
<keyword evidence="6" id="KW-0732">Signal</keyword>
<dbReference type="InterPro" id="IPR050416">
    <property type="entry name" value="FAD-linked_Oxidoreductase"/>
</dbReference>
<dbReference type="RefSeq" id="XP_040672222.1">
    <property type="nucleotide sequence ID" value="XM_040808410.1"/>
</dbReference>
<keyword evidence="5" id="KW-0560">Oxidoreductase</keyword>
<dbReference type="VEuPathDB" id="FungiDB:ASPVEDRAFT_154489"/>
<feature type="chain" id="PRO_5012747352" description="FAD-binding PCMH-type domain-containing protein" evidence="6">
    <location>
        <begin position="18"/>
        <end position="485"/>
    </location>
</feature>
<proteinExistence type="inferred from homology"/>
<evidence type="ECO:0000259" key="7">
    <source>
        <dbReference type="PROSITE" id="PS51387"/>
    </source>
</evidence>
<dbReference type="PROSITE" id="PS51387">
    <property type="entry name" value="FAD_PCMH"/>
    <property type="match status" value="1"/>
</dbReference>
<dbReference type="EMBL" id="KV878135">
    <property type="protein sequence ID" value="OJJ06460.1"/>
    <property type="molecule type" value="Genomic_DNA"/>
</dbReference>
<dbReference type="STRING" id="1036611.A0A1L9PY32"/>
<dbReference type="InterPro" id="IPR036318">
    <property type="entry name" value="FAD-bd_PCMH-like_sf"/>
</dbReference>